<evidence type="ECO:0000256" key="3">
    <source>
        <dbReference type="ARBA" id="ARBA00022989"/>
    </source>
</evidence>
<feature type="transmembrane region" description="Helical" evidence="5">
    <location>
        <begin position="39"/>
        <end position="59"/>
    </location>
</feature>
<feature type="transmembrane region" description="Helical" evidence="5">
    <location>
        <begin position="12"/>
        <end position="33"/>
    </location>
</feature>
<feature type="transmembrane region" description="Helical" evidence="5">
    <location>
        <begin position="219"/>
        <end position="237"/>
    </location>
</feature>
<reference evidence="6 7" key="1">
    <citation type="submission" date="2017-05" db="EMBL/GenBank/DDBJ databases">
        <title>Polynucleobacter sp. MWH-K35W1 isolated from the permanently anoxic monimolimnion of a meromictic lake.</title>
        <authorList>
            <person name="Hahn M.W."/>
        </authorList>
    </citation>
    <scope>NUCLEOTIDE SEQUENCE [LARGE SCALE GENOMIC DNA]</scope>
    <source>
        <strain evidence="6 7">MWH-K35W1</strain>
    </source>
</reference>
<keyword evidence="5" id="KW-1003">Cell membrane</keyword>
<feature type="transmembrane region" description="Helical" evidence="5">
    <location>
        <begin position="80"/>
        <end position="100"/>
    </location>
</feature>
<keyword evidence="4 5" id="KW-0472">Membrane</keyword>
<evidence type="ECO:0000313" key="6">
    <source>
        <dbReference type="EMBL" id="OWS69292.1"/>
    </source>
</evidence>
<dbReference type="PANTHER" id="PTHR43701:SF2">
    <property type="entry name" value="MEMBRANE TRANSPORTER PROTEIN YJNA-RELATED"/>
    <property type="match status" value="1"/>
</dbReference>
<dbReference type="Proteomes" id="UP000198104">
    <property type="component" value="Unassembled WGS sequence"/>
</dbReference>
<dbReference type="Pfam" id="PF01925">
    <property type="entry name" value="TauE"/>
    <property type="match status" value="1"/>
</dbReference>
<evidence type="ECO:0000256" key="1">
    <source>
        <dbReference type="ARBA" id="ARBA00004141"/>
    </source>
</evidence>
<keyword evidence="2 5" id="KW-0812">Transmembrane</keyword>
<proteinExistence type="inferred from homology"/>
<name>A0A254Q1J5_9BURK</name>
<dbReference type="GO" id="GO:0005886">
    <property type="term" value="C:plasma membrane"/>
    <property type="evidence" value="ECO:0007669"/>
    <property type="project" value="UniProtKB-SubCell"/>
</dbReference>
<dbReference type="RefSeq" id="WP_088528194.1">
    <property type="nucleotide sequence ID" value="NZ_NGUO01000020.1"/>
</dbReference>
<evidence type="ECO:0000256" key="5">
    <source>
        <dbReference type="RuleBase" id="RU363041"/>
    </source>
</evidence>
<keyword evidence="7" id="KW-1185">Reference proteome</keyword>
<feature type="transmembrane region" description="Helical" evidence="5">
    <location>
        <begin position="195"/>
        <end position="213"/>
    </location>
</feature>
<organism evidence="6 7">
    <name type="scientific">Polynucleobacter aenigmaticus</name>
    <dbReference type="NCBI Taxonomy" id="1743164"/>
    <lineage>
        <taxon>Bacteria</taxon>
        <taxon>Pseudomonadati</taxon>
        <taxon>Pseudomonadota</taxon>
        <taxon>Betaproteobacteria</taxon>
        <taxon>Burkholderiales</taxon>
        <taxon>Burkholderiaceae</taxon>
        <taxon>Polynucleobacter</taxon>
    </lineage>
</organism>
<evidence type="ECO:0000256" key="4">
    <source>
        <dbReference type="ARBA" id="ARBA00023136"/>
    </source>
</evidence>
<evidence type="ECO:0000256" key="2">
    <source>
        <dbReference type="ARBA" id="ARBA00022692"/>
    </source>
</evidence>
<comment type="subcellular location">
    <subcellularLocation>
        <location evidence="5">Cell membrane</location>
        <topology evidence="5">Multi-pass membrane protein</topology>
    </subcellularLocation>
    <subcellularLocation>
        <location evidence="1">Membrane</location>
        <topology evidence="1">Multi-pass membrane protein</topology>
    </subcellularLocation>
</comment>
<sequence length="264" mass="27576">MIHFLLDSSHFIISGALVGLLVGMTGVGGGSLMTPLLTLFFGVAPTAAVGTDLAFAAITKGFGTAAHRLHGNVRWDIVRLLCIGSICTAIFSILILRYVGPVSKDWNHLISLSIGISVLLTAASLLFRAKILRWVQENPRYLPTGAALKMSTISVGAVIGVLVTVSSIGAGAIGATLILLLYPHLKASEVAGTDIAYAVPLTALAGLGHWWLGNVHFDLLFGLLIGSVPAIWLGAKLSSILSERATRTTLAGTLFLVGLKLVSS</sequence>
<accession>A0A254Q1J5</accession>
<gene>
    <name evidence="6" type="ORF">CBI30_10205</name>
</gene>
<protein>
    <recommendedName>
        <fullName evidence="5">Probable membrane transporter protein</fullName>
    </recommendedName>
</protein>
<dbReference type="PANTHER" id="PTHR43701">
    <property type="entry name" value="MEMBRANE TRANSPORTER PROTEIN MJ0441-RELATED"/>
    <property type="match status" value="1"/>
</dbReference>
<dbReference type="OrthoDB" id="5189995at2"/>
<dbReference type="InterPro" id="IPR002781">
    <property type="entry name" value="TM_pro_TauE-like"/>
</dbReference>
<keyword evidence="3 5" id="KW-1133">Transmembrane helix</keyword>
<dbReference type="InterPro" id="IPR051598">
    <property type="entry name" value="TSUP/Inactive_protease-like"/>
</dbReference>
<dbReference type="EMBL" id="NGUO01000020">
    <property type="protein sequence ID" value="OWS69292.1"/>
    <property type="molecule type" value="Genomic_DNA"/>
</dbReference>
<dbReference type="AlphaFoldDB" id="A0A254Q1J5"/>
<feature type="transmembrane region" description="Helical" evidence="5">
    <location>
        <begin position="106"/>
        <end position="129"/>
    </location>
</feature>
<comment type="similarity">
    <text evidence="5">Belongs to the 4-toluene sulfonate uptake permease (TSUP) (TC 2.A.102) family.</text>
</comment>
<evidence type="ECO:0000313" key="7">
    <source>
        <dbReference type="Proteomes" id="UP000198104"/>
    </source>
</evidence>
<comment type="caution">
    <text evidence="6">The sequence shown here is derived from an EMBL/GenBank/DDBJ whole genome shotgun (WGS) entry which is preliminary data.</text>
</comment>